<dbReference type="InterPro" id="IPR016558">
    <property type="entry name" value="DNA_primase_lsu_euk"/>
</dbReference>
<dbReference type="GO" id="GO:0051539">
    <property type="term" value="F:4 iron, 4 sulfur cluster binding"/>
    <property type="evidence" value="ECO:0007669"/>
    <property type="project" value="UniProtKB-UniRule"/>
</dbReference>
<sequence length="493" mass="56423">MFQQKRRPIDSKKNFGKTADFGQTTYPHRLNFYNLPPTAEVTLEQFEQWAIDRLRILGEIESCLYRNKTPAELSATITPLLDQYLPLSANTAKARGEEEERRKDHYSHFILRLAFARSEELRNRFTRAETVLFKLRFTTDDPRERSAFVSSLGFDWETVGDDEKRALRESLIAATGMKSIDGESFFKVDWEKVSDLVEQRRVLLRAGKAYVPVSQQISLVLAEFTQGLENALKRTAQALPRLDEDDRLIPILNHLSLGFTTSEYTNSNTTTLNGATITAGSIDGLVQYMPLCMRHLHTTLRRDKHLKHFGRYQYNLFLKGIGLSVEESLIFWRQSFSLMTDDQFTKEYRYNIRHAYGLQGTGRNYKPLSCQQILTERAPTAGQAHGCPYRHFSVDNLIASLNAAGIHDRDLLKGVKTDVEATKFHIACNRVFEHAHARELKKESETGSARFKETIIHPNEYFTRSFMLRNPDSAAVEGMGNHQAVDTGVDPML</sequence>
<feature type="binding site" evidence="10">
    <location>
        <position position="387"/>
    </location>
    <ligand>
        <name>[4Fe-4S] cluster</name>
        <dbReference type="ChEBI" id="CHEBI:49883"/>
    </ligand>
</feature>
<dbReference type="Gene3D" id="1.20.930.80">
    <property type="match status" value="1"/>
</dbReference>
<gene>
    <name evidence="13" type="ORF">P167DRAFT_525044</name>
</gene>
<comment type="function">
    <text evidence="9">DNA primase is the polymerase that synthesizes small RNA primers for the Okazaki fragments made during discontinuous DNA replication.</text>
</comment>
<evidence type="ECO:0000256" key="1">
    <source>
        <dbReference type="ARBA" id="ARBA00010564"/>
    </source>
</evidence>
<reference evidence="13 14" key="1">
    <citation type="journal article" date="2018" name="Nat. Ecol. Evol.">
        <title>Pezizomycetes genomes reveal the molecular basis of ectomycorrhizal truffle lifestyle.</title>
        <authorList>
            <person name="Murat C."/>
            <person name="Payen T."/>
            <person name="Noel B."/>
            <person name="Kuo A."/>
            <person name="Morin E."/>
            <person name="Chen J."/>
            <person name="Kohler A."/>
            <person name="Krizsan K."/>
            <person name="Balestrini R."/>
            <person name="Da Silva C."/>
            <person name="Montanini B."/>
            <person name="Hainaut M."/>
            <person name="Levati E."/>
            <person name="Barry K.W."/>
            <person name="Belfiori B."/>
            <person name="Cichocki N."/>
            <person name="Clum A."/>
            <person name="Dockter R.B."/>
            <person name="Fauchery L."/>
            <person name="Guy J."/>
            <person name="Iotti M."/>
            <person name="Le Tacon F."/>
            <person name="Lindquist E.A."/>
            <person name="Lipzen A."/>
            <person name="Malagnac F."/>
            <person name="Mello A."/>
            <person name="Molinier V."/>
            <person name="Miyauchi S."/>
            <person name="Poulain J."/>
            <person name="Riccioni C."/>
            <person name="Rubini A."/>
            <person name="Sitrit Y."/>
            <person name="Splivallo R."/>
            <person name="Traeger S."/>
            <person name="Wang M."/>
            <person name="Zifcakova L."/>
            <person name="Wipf D."/>
            <person name="Zambonelli A."/>
            <person name="Paolocci F."/>
            <person name="Nowrousian M."/>
            <person name="Ottonello S."/>
            <person name="Baldrian P."/>
            <person name="Spatafora J.W."/>
            <person name="Henrissat B."/>
            <person name="Nagy L.G."/>
            <person name="Aury J.M."/>
            <person name="Wincker P."/>
            <person name="Grigoriev I.V."/>
            <person name="Bonfante P."/>
            <person name="Martin F.M."/>
        </authorList>
    </citation>
    <scope>NUCLEOTIDE SEQUENCE [LARGE SCALE GENOMIC DNA]</scope>
    <source>
        <strain evidence="13 14">CCBAS932</strain>
    </source>
</reference>
<accession>A0A3N4KKN3</accession>
<dbReference type="InParanoid" id="A0A3N4KKN3"/>
<feature type="domain" description="DNA primase large subunit C-terminal" evidence="12">
    <location>
        <begin position="287"/>
        <end position="462"/>
    </location>
</feature>
<dbReference type="GO" id="GO:0005658">
    <property type="term" value="C:alpha DNA polymerase:primase complex"/>
    <property type="evidence" value="ECO:0007669"/>
    <property type="project" value="UniProtKB-ARBA"/>
</dbReference>
<dbReference type="FunCoup" id="A0A3N4KKN3">
    <property type="interactions" value="906"/>
</dbReference>
<feature type="binding site" evidence="10">
    <location>
        <position position="428"/>
    </location>
    <ligand>
        <name>[4Fe-4S] cluster</name>
        <dbReference type="ChEBI" id="CHEBI:49883"/>
    </ligand>
</feature>
<evidence type="ECO:0000256" key="11">
    <source>
        <dbReference type="SAM" id="MobiDB-lite"/>
    </source>
</evidence>
<feature type="binding site" evidence="10">
    <location>
        <position position="292"/>
    </location>
    <ligand>
        <name>[4Fe-4S] cluster</name>
        <dbReference type="ChEBI" id="CHEBI:49883"/>
    </ligand>
</feature>
<evidence type="ECO:0000256" key="9">
    <source>
        <dbReference type="PIRNR" id="PIRNR009449"/>
    </source>
</evidence>
<dbReference type="AlphaFoldDB" id="A0A3N4KKN3"/>
<evidence type="ECO:0000256" key="3">
    <source>
        <dbReference type="ARBA" id="ARBA00022515"/>
    </source>
</evidence>
<dbReference type="GO" id="GO:0046872">
    <property type="term" value="F:metal ion binding"/>
    <property type="evidence" value="ECO:0007669"/>
    <property type="project" value="UniProtKB-UniRule"/>
</dbReference>
<keyword evidence="3 9" id="KW-0639">Primosome</keyword>
<keyword evidence="7 9" id="KW-0411">Iron-sulfur</keyword>
<name>A0A3N4KKN3_9PEZI</name>
<evidence type="ECO:0000313" key="13">
    <source>
        <dbReference type="EMBL" id="RPB11123.1"/>
    </source>
</evidence>
<dbReference type="GO" id="GO:0006270">
    <property type="term" value="P:DNA replication initiation"/>
    <property type="evidence" value="ECO:0007669"/>
    <property type="project" value="TreeGrafter"/>
</dbReference>
<keyword evidence="4 9" id="KW-0235">DNA replication</keyword>
<protein>
    <recommendedName>
        <fullName evidence="9">DNA primase large subunit</fullName>
    </recommendedName>
</protein>
<dbReference type="PIRSF" id="PIRSF009449">
    <property type="entry name" value="DNA_primase_large_subunit"/>
    <property type="match status" value="1"/>
</dbReference>
<keyword evidence="5 9" id="KW-0479">Metal-binding</keyword>
<evidence type="ECO:0000256" key="6">
    <source>
        <dbReference type="ARBA" id="ARBA00023004"/>
    </source>
</evidence>
<evidence type="ECO:0000256" key="7">
    <source>
        <dbReference type="ARBA" id="ARBA00023014"/>
    </source>
</evidence>
<evidence type="ECO:0000313" key="14">
    <source>
        <dbReference type="Proteomes" id="UP000277580"/>
    </source>
</evidence>
<keyword evidence="6 9" id="KW-0408">Iron</keyword>
<dbReference type="PANTHER" id="PTHR10537:SF3">
    <property type="entry name" value="DNA PRIMASE LARGE SUBUNIT"/>
    <property type="match status" value="1"/>
</dbReference>
<dbReference type="Proteomes" id="UP000277580">
    <property type="component" value="Unassembled WGS sequence"/>
</dbReference>
<evidence type="ECO:0000256" key="10">
    <source>
        <dbReference type="PIRSR" id="PIRSR009449-1"/>
    </source>
</evidence>
<dbReference type="GO" id="GO:0006269">
    <property type="term" value="P:DNA replication, synthesis of primer"/>
    <property type="evidence" value="ECO:0007669"/>
    <property type="project" value="UniProtKB-KW"/>
</dbReference>
<dbReference type="FunFam" id="1.20.930.80:FF:000003">
    <property type="entry name" value="DNA primase large subunit"/>
    <property type="match status" value="1"/>
</dbReference>
<organism evidence="13 14">
    <name type="scientific">Morchella conica CCBAS932</name>
    <dbReference type="NCBI Taxonomy" id="1392247"/>
    <lineage>
        <taxon>Eukaryota</taxon>
        <taxon>Fungi</taxon>
        <taxon>Dikarya</taxon>
        <taxon>Ascomycota</taxon>
        <taxon>Pezizomycotina</taxon>
        <taxon>Pezizomycetes</taxon>
        <taxon>Pezizales</taxon>
        <taxon>Morchellaceae</taxon>
        <taxon>Morchella</taxon>
    </lineage>
</organism>
<dbReference type="STRING" id="1392247.A0A3N4KKN3"/>
<dbReference type="InterPro" id="IPR007238">
    <property type="entry name" value="DNA_primase_lsu_euk/arc"/>
</dbReference>
<dbReference type="Pfam" id="PF26466">
    <property type="entry name" value="DNA_primase_lrg_N"/>
    <property type="match status" value="1"/>
</dbReference>
<feature type="region of interest" description="Disordered" evidence="11">
    <location>
        <begin position="1"/>
        <end position="20"/>
    </location>
</feature>
<comment type="cofactor">
    <cofactor evidence="9">
        <name>[4Fe-4S] cluster</name>
        <dbReference type="ChEBI" id="CHEBI:49883"/>
    </cofactor>
    <text evidence="9">Binds 1 [4Fe-4S] cluster.</text>
</comment>
<comment type="similarity">
    <text evidence="1 9">Belongs to the eukaryotic-type primase large subunit family.</text>
</comment>
<evidence type="ECO:0000256" key="8">
    <source>
        <dbReference type="ARBA" id="ARBA00023125"/>
    </source>
</evidence>
<dbReference type="CDD" id="cd07322">
    <property type="entry name" value="PriL_PriS_Eukaryotic"/>
    <property type="match status" value="1"/>
</dbReference>
<keyword evidence="14" id="KW-1185">Reference proteome</keyword>
<dbReference type="PANTHER" id="PTHR10537">
    <property type="entry name" value="DNA PRIMASE LARGE SUBUNIT"/>
    <property type="match status" value="1"/>
</dbReference>
<proteinExistence type="inferred from homology"/>
<dbReference type="InterPro" id="IPR058560">
    <property type="entry name" value="DNA_primase_C"/>
</dbReference>
<dbReference type="GO" id="GO:0003677">
    <property type="term" value="F:DNA binding"/>
    <property type="evidence" value="ECO:0007669"/>
    <property type="project" value="UniProtKB-UniRule"/>
</dbReference>
<dbReference type="OrthoDB" id="421393at2759"/>
<dbReference type="EMBL" id="ML119138">
    <property type="protein sequence ID" value="RPB11123.1"/>
    <property type="molecule type" value="Genomic_DNA"/>
</dbReference>
<feature type="binding site" evidence="10">
    <location>
        <position position="370"/>
    </location>
    <ligand>
        <name>[4Fe-4S] cluster</name>
        <dbReference type="ChEBI" id="CHEBI:49883"/>
    </ligand>
</feature>
<evidence type="ECO:0000256" key="2">
    <source>
        <dbReference type="ARBA" id="ARBA00022485"/>
    </source>
</evidence>
<evidence type="ECO:0000256" key="5">
    <source>
        <dbReference type="ARBA" id="ARBA00022723"/>
    </source>
</evidence>
<dbReference type="Pfam" id="PF04104">
    <property type="entry name" value="DNA_primase_lrg"/>
    <property type="match status" value="1"/>
</dbReference>
<evidence type="ECO:0000256" key="4">
    <source>
        <dbReference type="ARBA" id="ARBA00022705"/>
    </source>
</evidence>
<keyword evidence="8 9" id="KW-0238">DNA-binding</keyword>
<keyword evidence="2 9" id="KW-0004">4Fe-4S</keyword>
<evidence type="ECO:0000259" key="12">
    <source>
        <dbReference type="Pfam" id="PF04104"/>
    </source>
</evidence>